<reference evidence="1 2" key="1">
    <citation type="submission" date="2017-11" db="EMBL/GenBank/DDBJ databases">
        <title>De-novo sequencing of pomegranate (Punica granatum L.) genome.</title>
        <authorList>
            <person name="Akparov Z."/>
            <person name="Amiraslanov A."/>
            <person name="Hajiyeva S."/>
            <person name="Abbasov M."/>
            <person name="Kaur K."/>
            <person name="Hamwieh A."/>
            <person name="Solovyev V."/>
            <person name="Salamov A."/>
            <person name="Braich B."/>
            <person name="Kosarev P."/>
            <person name="Mahmoud A."/>
            <person name="Hajiyev E."/>
            <person name="Babayeva S."/>
            <person name="Izzatullayeva V."/>
            <person name="Mammadov A."/>
            <person name="Mammadov A."/>
            <person name="Sharifova S."/>
            <person name="Ojaghi J."/>
            <person name="Eynullazada K."/>
            <person name="Bayramov B."/>
            <person name="Abdulazimova A."/>
            <person name="Shahmuradov I."/>
        </authorList>
    </citation>
    <scope>NUCLEOTIDE SEQUENCE [LARGE SCALE GENOMIC DNA]</scope>
    <source>
        <strain evidence="2">cv. AG2017</strain>
        <tissue evidence="1">Leaf</tissue>
    </source>
</reference>
<proteinExistence type="predicted"/>
<dbReference type="EMBL" id="PGOL01002823">
    <property type="protein sequence ID" value="PKI44795.1"/>
    <property type="molecule type" value="Genomic_DNA"/>
</dbReference>
<evidence type="ECO:0000313" key="1">
    <source>
        <dbReference type="EMBL" id="PKI44795.1"/>
    </source>
</evidence>
<organism evidence="1 2">
    <name type="scientific">Punica granatum</name>
    <name type="common">Pomegranate</name>
    <dbReference type="NCBI Taxonomy" id="22663"/>
    <lineage>
        <taxon>Eukaryota</taxon>
        <taxon>Viridiplantae</taxon>
        <taxon>Streptophyta</taxon>
        <taxon>Embryophyta</taxon>
        <taxon>Tracheophyta</taxon>
        <taxon>Spermatophyta</taxon>
        <taxon>Magnoliopsida</taxon>
        <taxon>eudicotyledons</taxon>
        <taxon>Gunneridae</taxon>
        <taxon>Pentapetalae</taxon>
        <taxon>rosids</taxon>
        <taxon>malvids</taxon>
        <taxon>Myrtales</taxon>
        <taxon>Lythraceae</taxon>
        <taxon>Punica</taxon>
    </lineage>
</organism>
<dbReference type="AlphaFoldDB" id="A0A2I0ILA6"/>
<sequence>MGPMHMVLQLGSGGGGAGDGGGGGMGMLPLGLNLEQSGGRLLGQEDGGGGVRRFRDELANSNNSPSSTSLVNMESELVHNMSGLFPAFGQLQAPPLRAPPPQPVPHIHQHIIVFITNVQSFSRATVPQAQAVPPQSEPDYIGPVRLLRMFEVFTFVFLLQN</sequence>
<name>A0A2I0ILA6_PUNGR</name>
<evidence type="ECO:0000313" key="2">
    <source>
        <dbReference type="Proteomes" id="UP000233551"/>
    </source>
</evidence>
<protein>
    <submittedName>
        <fullName evidence="1">Uncharacterized protein</fullName>
    </submittedName>
</protein>
<comment type="caution">
    <text evidence="1">The sequence shown here is derived from an EMBL/GenBank/DDBJ whole genome shotgun (WGS) entry which is preliminary data.</text>
</comment>
<accession>A0A2I0ILA6</accession>
<keyword evidence="2" id="KW-1185">Reference proteome</keyword>
<gene>
    <name evidence="1" type="ORF">CRG98_034743</name>
</gene>
<dbReference type="Proteomes" id="UP000233551">
    <property type="component" value="Unassembled WGS sequence"/>
</dbReference>